<feature type="region of interest" description="Disordered" evidence="1">
    <location>
        <begin position="566"/>
        <end position="597"/>
    </location>
</feature>
<evidence type="ECO:0000313" key="3">
    <source>
        <dbReference type="Proteomes" id="UP000653565"/>
    </source>
</evidence>
<evidence type="ECO:0000256" key="1">
    <source>
        <dbReference type="SAM" id="MobiDB-lite"/>
    </source>
</evidence>
<dbReference type="AlphaFoldDB" id="A0A8H4GTJ2"/>
<sequence>MTSPPIQYSELQHTGTTLPLELELEEDIEGEIHHFVKLSRFGDYAEAQMFFDQTLRKHDHLFPVRAEYADMLLEQGRYRQASEILDKYTMSKSELLDSDEMQLLKIMKSLADMHSKGALRSALAEAEEAWQLIQLASRESSGKILNEVHILEMYVNIVVFGFLTSPWVDETWMRCPLLRPTAQTDNGFVQWFCILRQEGLLWEASRVLRALLPIMPSLSAGDLGELLHDSWIVVSRSQGLSVPDLCASLMVTLHQSQFFLNAAILAEAMGQDNRAAKVIYEMGRTRLEFAQQEWNMLRLDEEFIPLNLQLVLEKVIFAITEAALFSQPTGYDTTFALSNLLFEAGRRHDLRSQVLIRLYILLSDFEARIDWRDLHSILELLEVDCGNAGEHMQIWSLFANWAPDYSRVSDRYAPMNLPFEFHRFTLLLSLQPFETFSDQEWAQRLHILCRPSLSDYELRESFDIPWSYYQLGYSYPSWHGMPYLPTQLHFTDVELPRSFEINDLIKNLDAIDIQHHRKSEALPNRFSDLIGLEAQIPEALSSGSQILDSGPPKQRNTERLLSHIAFDAEEPKPQQTTRLEPAHDDEPGDARQRENMPSVEVPEHKAAMPEQPFEKTSVLPPIRITRTQTSATGRFSLALNGRTHLAMADSKPTIHFIKAICQTKEGPPLRAIIDYRLVTNIISQSCRRILSRFPFASLPLQPGHQIADSNGNLHTVTERVYLAISKSGAAVTEKGWFFVSSEDRLEPSGSYDVILGRKWKVYLEDKESSGYRAAPTYYRDDAKDKRTKQEEEGNRREMIARRQQGDEEVRTEP</sequence>
<evidence type="ECO:0000313" key="2">
    <source>
        <dbReference type="EMBL" id="KAF4227961.1"/>
    </source>
</evidence>
<feature type="region of interest" description="Disordered" evidence="1">
    <location>
        <begin position="773"/>
        <end position="813"/>
    </location>
</feature>
<feature type="compositionally biased region" description="Basic and acidic residues" evidence="1">
    <location>
        <begin position="580"/>
        <end position="594"/>
    </location>
</feature>
<keyword evidence="3" id="KW-1185">Reference proteome</keyword>
<protein>
    <submittedName>
        <fullName evidence="2">Uncharacterized protein</fullName>
    </submittedName>
</protein>
<feature type="compositionally biased region" description="Basic and acidic residues" evidence="1">
    <location>
        <begin position="778"/>
        <end position="813"/>
    </location>
</feature>
<accession>A0A8H4GTJ2</accession>
<reference evidence="2" key="2">
    <citation type="submission" date="2020-04" db="EMBL/GenBank/DDBJ databases">
        <authorList>
            <person name="Santos R.A.C."/>
            <person name="Steenwyk J.L."/>
            <person name="Rivero-Menendez O."/>
            <person name="Mead M.E."/>
            <person name="Silva L.P."/>
            <person name="Bastos R.W."/>
            <person name="Alastruey-Izquierdo A."/>
            <person name="Goldman G.H."/>
            <person name="Rokas A."/>
        </authorList>
    </citation>
    <scope>NUCLEOTIDE SEQUENCE</scope>
    <source>
        <strain evidence="2">CNM-CM6805</strain>
    </source>
</reference>
<name>A0A8H4GTJ2_9EURO</name>
<reference evidence="2" key="1">
    <citation type="journal article" date="2020" name="bioRxiv">
        <title>Genomic and phenotypic heterogeneity of clinical isolates of the human pathogens Aspergillus fumigatus, Aspergillus lentulus and Aspergillus fumigatiaffinis.</title>
        <authorList>
            <person name="dos Santos R.A.C."/>
            <person name="Steenwyk J.L."/>
            <person name="Rivero-Menendez O."/>
            <person name="Mead M.E."/>
            <person name="Silva L.P."/>
            <person name="Bastos R.W."/>
            <person name="Alastruey-Izquierdo A."/>
            <person name="Goldman G.H."/>
            <person name="Rokas A."/>
        </authorList>
    </citation>
    <scope>NUCLEOTIDE SEQUENCE</scope>
    <source>
        <strain evidence="2">CNM-CM6805</strain>
    </source>
</reference>
<dbReference type="EMBL" id="JAAAPX010000162">
    <property type="protein sequence ID" value="KAF4227961.1"/>
    <property type="molecule type" value="Genomic_DNA"/>
</dbReference>
<gene>
    <name evidence="2" type="ORF">CNMCM6805_002493</name>
</gene>
<proteinExistence type="predicted"/>
<comment type="caution">
    <text evidence="2">The sequence shown here is derived from an EMBL/GenBank/DDBJ whole genome shotgun (WGS) entry which is preliminary data.</text>
</comment>
<dbReference type="Proteomes" id="UP000653565">
    <property type="component" value="Unassembled WGS sequence"/>
</dbReference>
<dbReference type="Pfam" id="PF14559">
    <property type="entry name" value="TPR_19"/>
    <property type="match status" value="1"/>
</dbReference>
<organism evidence="2 3">
    <name type="scientific">Aspergillus fumigatiaffinis</name>
    <dbReference type="NCBI Taxonomy" id="340414"/>
    <lineage>
        <taxon>Eukaryota</taxon>
        <taxon>Fungi</taxon>
        <taxon>Dikarya</taxon>
        <taxon>Ascomycota</taxon>
        <taxon>Pezizomycotina</taxon>
        <taxon>Eurotiomycetes</taxon>
        <taxon>Eurotiomycetidae</taxon>
        <taxon>Eurotiales</taxon>
        <taxon>Aspergillaceae</taxon>
        <taxon>Aspergillus</taxon>
        <taxon>Aspergillus subgen. Fumigati</taxon>
    </lineage>
</organism>